<name>A0AAV5A143_9AGAM</name>
<keyword evidence="2" id="KW-1185">Reference proteome</keyword>
<dbReference type="AlphaFoldDB" id="A0AAV5A143"/>
<evidence type="ECO:0000313" key="2">
    <source>
        <dbReference type="Proteomes" id="UP001050691"/>
    </source>
</evidence>
<evidence type="ECO:0000313" key="1">
    <source>
        <dbReference type="EMBL" id="GJJ07137.1"/>
    </source>
</evidence>
<comment type="caution">
    <text evidence="1">The sequence shown here is derived from an EMBL/GenBank/DDBJ whole genome shotgun (WGS) entry which is preliminary data.</text>
</comment>
<organism evidence="1 2">
    <name type="scientific">Clathrus columnatus</name>
    <dbReference type="NCBI Taxonomy" id="1419009"/>
    <lineage>
        <taxon>Eukaryota</taxon>
        <taxon>Fungi</taxon>
        <taxon>Dikarya</taxon>
        <taxon>Basidiomycota</taxon>
        <taxon>Agaricomycotina</taxon>
        <taxon>Agaricomycetes</taxon>
        <taxon>Phallomycetidae</taxon>
        <taxon>Phallales</taxon>
        <taxon>Clathraceae</taxon>
        <taxon>Clathrus</taxon>
    </lineage>
</organism>
<proteinExistence type="predicted"/>
<reference evidence="1" key="1">
    <citation type="submission" date="2021-10" db="EMBL/GenBank/DDBJ databases">
        <title>De novo Genome Assembly of Clathrus columnatus (Basidiomycota, Fungi) Using Illumina and Nanopore Sequence Data.</title>
        <authorList>
            <person name="Ogiso-Tanaka E."/>
            <person name="Itagaki H."/>
            <person name="Hosoya T."/>
            <person name="Hosaka K."/>
        </authorList>
    </citation>
    <scope>NUCLEOTIDE SEQUENCE</scope>
    <source>
        <strain evidence="1">MO-923</strain>
    </source>
</reference>
<dbReference type="EMBL" id="BPWL01000002">
    <property type="protein sequence ID" value="GJJ07137.1"/>
    <property type="molecule type" value="Genomic_DNA"/>
</dbReference>
<sequence>MGTKAERQMVKEWVKHTSLIDDLFIAHISPHTLQQLQNIAARHGFANVKKLDQVSAIIGRHSG</sequence>
<dbReference type="Proteomes" id="UP001050691">
    <property type="component" value="Unassembled WGS sequence"/>
</dbReference>
<gene>
    <name evidence="1" type="ORF">Clacol_001337</name>
</gene>
<accession>A0AAV5A143</accession>
<protein>
    <submittedName>
        <fullName evidence="1">Uncharacterized protein</fullName>
    </submittedName>
</protein>